<dbReference type="OrthoDB" id="5387995at2759"/>
<dbReference type="STRING" id="149040.A0A194XP67"/>
<keyword evidence="3" id="KW-1185">Reference proteome</keyword>
<dbReference type="AlphaFoldDB" id="A0A194XP67"/>
<gene>
    <name evidence="2" type="ORF">LY89DRAFT_729522</name>
</gene>
<name>A0A194XP67_MOLSC</name>
<dbReference type="GeneID" id="28829116"/>
<feature type="region of interest" description="Disordered" evidence="1">
    <location>
        <begin position="215"/>
        <end position="234"/>
    </location>
</feature>
<accession>A0A194XP67</accession>
<dbReference type="RefSeq" id="XP_018076395.1">
    <property type="nucleotide sequence ID" value="XM_018219390.1"/>
</dbReference>
<dbReference type="Proteomes" id="UP000070700">
    <property type="component" value="Unassembled WGS sequence"/>
</dbReference>
<organism evidence="2 3">
    <name type="scientific">Mollisia scopiformis</name>
    <name type="common">Conifer needle endophyte fungus</name>
    <name type="synonym">Phialocephala scopiformis</name>
    <dbReference type="NCBI Taxonomy" id="149040"/>
    <lineage>
        <taxon>Eukaryota</taxon>
        <taxon>Fungi</taxon>
        <taxon>Dikarya</taxon>
        <taxon>Ascomycota</taxon>
        <taxon>Pezizomycotina</taxon>
        <taxon>Leotiomycetes</taxon>
        <taxon>Helotiales</taxon>
        <taxon>Mollisiaceae</taxon>
        <taxon>Mollisia</taxon>
    </lineage>
</organism>
<evidence type="ECO:0000313" key="3">
    <source>
        <dbReference type="Proteomes" id="UP000070700"/>
    </source>
</evidence>
<dbReference type="InParanoid" id="A0A194XP67"/>
<sequence>MIHSFGSKETATETFTFTFSAGSSLKLSFDWPLSAPIPLHRPFKRRRALSDVDGEGKEGRKKRRLRLHLITSRLSRPFSEPASNIANRGLCKIPVWGAKNKAHGKNVLRKAAIMNRVRRRMDAAKDFMRLEQERRSRERLSLREIVLQKPRCFDFPLPPSPLGLSNYDALDLDDDIYDQEDNEDVDKVSTIYSDFNIMNPTNCSEGDDYDYLDALDGISPQDLPDTPPAPPEESLAEMLREDSKGESMFVQIRE</sequence>
<dbReference type="EMBL" id="KQ947407">
    <property type="protein sequence ID" value="KUJ22040.1"/>
    <property type="molecule type" value="Genomic_DNA"/>
</dbReference>
<protein>
    <submittedName>
        <fullName evidence="2">Uncharacterized protein</fullName>
    </submittedName>
</protein>
<feature type="compositionally biased region" description="Low complexity" evidence="1">
    <location>
        <begin position="215"/>
        <end position="224"/>
    </location>
</feature>
<dbReference type="KEGG" id="psco:LY89DRAFT_729522"/>
<reference evidence="2 3" key="1">
    <citation type="submission" date="2015-10" db="EMBL/GenBank/DDBJ databases">
        <title>Full genome of DAOMC 229536 Phialocephala scopiformis, a fungal endophyte of spruce producing the potent anti-insectan compound rugulosin.</title>
        <authorList>
            <consortium name="DOE Joint Genome Institute"/>
            <person name="Walker A.K."/>
            <person name="Frasz S.L."/>
            <person name="Seifert K.A."/>
            <person name="Miller J.D."/>
            <person name="Mondo S.J."/>
            <person name="Labutti K."/>
            <person name="Lipzen A."/>
            <person name="Dockter R."/>
            <person name="Kennedy M."/>
            <person name="Grigoriev I.V."/>
            <person name="Spatafora J.W."/>
        </authorList>
    </citation>
    <scope>NUCLEOTIDE SEQUENCE [LARGE SCALE GENOMIC DNA]</scope>
    <source>
        <strain evidence="2 3">CBS 120377</strain>
    </source>
</reference>
<evidence type="ECO:0000256" key="1">
    <source>
        <dbReference type="SAM" id="MobiDB-lite"/>
    </source>
</evidence>
<proteinExistence type="predicted"/>
<evidence type="ECO:0000313" key="2">
    <source>
        <dbReference type="EMBL" id="KUJ22040.1"/>
    </source>
</evidence>